<dbReference type="PANTHER" id="PTHR12705">
    <property type="entry name" value="ORIGIN RECOGNITION COMPLEX SUBUNIT 5"/>
    <property type="match status" value="1"/>
</dbReference>
<dbReference type="GO" id="GO:0003688">
    <property type="term" value="F:DNA replication origin binding"/>
    <property type="evidence" value="ECO:0007669"/>
    <property type="project" value="TreeGrafter"/>
</dbReference>
<evidence type="ECO:0000313" key="2">
    <source>
        <dbReference type="EMBL" id="CAB3406956.1"/>
    </source>
</evidence>
<protein>
    <recommendedName>
        <fullName evidence="1">Origin recognition complex subunit 5 C-terminal domain-containing protein</fullName>
    </recommendedName>
</protein>
<proteinExistence type="predicted"/>
<name>A0A8S1EZ92_9PELO</name>
<reference evidence="2 3" key="1">
    <citation type="submission" date="2020-04" db="EMBL/GenBank/DDBJ databases">
        <authorList>
            <person name="Laetsch R D."/>
            <person name="Stevens L."/>
            <person name="Kumar S."/>
            <person name="Blaxter L. M."/>
        </authorList>
    </citation>
    <scope>NUCLEOTIDE SEQUENCE [LARGE SCALE GENOMIC DNA]</scope>
</reference>
<dbReference type="OrthoDB" id="365981at2759"/>
<dbReference type="Proteomes" id="UP000494206">
    <property type="component" value="Unassembled WGS sequence"/>
</dbReference>
<dbReference type="SUPFAM" id="SSF52540">
    <property type="entry name" value="P-loop containing nucleoside triphosphate hydrolases"/>
    <property type="match status" value="1"/>
</dbReference>
<dbReference type="GO" id="GO:0005664">
    <property type="term" value="C:nuclear origin of replication recognition complex"/>
    <property type="evidence" value="ECO:0007669"/>
    <property type="project" value="TreeGrafter"/>
</dbReference>
<feature type="domain" description="Origin recognition complex subunit 5 C-terminal" evidence="1">
    <location>
        <begin position="261"/>
        <end position="394"/>
    </location>
</feature>
<dbReference type="PANTHER" id="PTHR12705:SF0">
    <property type="entry name" value="ORIGIN RECOGNITION COMPLEX SUBUNIT 5"/>
    <property type="match status" value="1"/>
</dbReference>
<accession>A0A8S1EZ92</accession>
<dbReference type="InterPro" id="IPR047088">
    <property type="entry name" value="ORC5_C"/>
</dbReference>
<organism evidence="2 3">
    <name type="scientific">Caenorhabditis bovis</name>
    <dbReference type="NCBI Taxonomy" id="2654633"/>
    <lineage>
        <taxon>Eukaryota</taxon>
        <taxon>Metazoa</taxon>
        <taxon>Ecdysozoa</taxon>
        <taxon>Nematoda</taxon>
        <taxon>Chromadorea</taxon>
        <taxon>Rhabditida</taxon>
        <taxon>Rhabditina</taxon>
        <taxon>Rhabditomorpha</taxon>
        <taxon>Rhabditoidea</taxon>
        <taxon>Rhabditidae</taxon>
        <taxon>Peloderinae</taxon>
        <taxon>Caenorhabditis</taxon>
    </lineage>
</organism>
<evidence type="ECO:0000259" key="1">
    <source>
        <dbReference type="Pfam" id="PF14630"/>
    </source>
</evidence>
<dbReference type="EMBL" id="CADEPM010000005">
    <property type="protein sequence ID" value="CAB3406956.1"/>
    <property type="molecule type" value="Genomic_DNA"/>
</dbReference>
<dbReference type="InterPro" id="IPR027417">
    <property type="entry name" value="P-loop_NTPase"/>
</dbReference>
<gene>
    <name evidence="2" type="ORF">CBOVIS_LOCUS8952</name>
</gene>
<dbReference type="AlphaFoldDB" id="A0A8S1EZ92"/>
<dbReference type="GO" id="GO:0006270">
    <property type="term" value="P:DNA replication initiation"/>
    <property type="evidence" value="ECO:0007669"/>
    <property type="project" value="TreeGrafter"/>
</dbReference>
<dbReference type="InterPro" id="IPR020796">
    <property type="entry name" value="ORC5"/>
</dbReference>
<keyword evidence="3" id="KW-1185">Reference proteome</keyword>
<dbReference type="Pfam" id="PF14630">
    <property type="entry name" value="ORC5_C"/>
    <property type="match status" value="1"/>
</dbReference>
<comment type="caution">
    <text evidence="2">The sequence shown here is derived from an EMBL/GenBank/DDBJ whole genome shotgun (WGS) entry which is preliminary data.</text>
</comment>
<evidence type="ECO:0000313" key="3">
    <source>
        <dbReference type="Proteomes" id="UP000494206"/>
    </source>
</evidence>
<sequence>MDKNQIHRLKLTIFNKSRSIGHVHVFGDSSNGRSEIVRQIIRQNHQNSWVCAFGDLMYAEGSAKLLLENLANELGIRPKSDKIEDFFYNVYNFADWPKESKKKQLLLFLDNAHAVVKYHPVYMRCFFNSYKCIPEMTVRFVTSAPSCWETYQTSIALGHLPIIQFHIRAPNEVNVLELILKSNSKMNPTFARMGVTALFQHCRAPNTLLSIISDAYKEYDMRENIDVTKVNELLKKAAEPKLGIGRPKEDIENATDSFESMPLSMRFLLLAAYCASNNAPNTDRRFFVKNHGRDKRSEKQEIHSEQVRQLKDMEPKTADLQRIICIYETLVRFCLDKPIRGFDVKNVLSSLHSMGLVTTTSLSNLDQPKIKCMLSLESAYRIAASLKVELRNYLEYTN</sequence>